<reference evidence="2 3" key="1">
    <citation type="submission" date="2016-04" db="EMBL/GenBank/DDBJ databases">
        <authorList>
            <person name="Evans L.H."/>
            <person name="Alamgir A."/>
            <person name="Owens N."/>
            <person name="Weber N.D."/>
            <person name="Virtaneva K."/>
            <person name="Barbian K."/>
            <person name="Babar A."/>
            <person name="Rosenke K."/>
        </authorList>
    </citation>
    <scope>NUCLEOTIDE SEQUENCE [LARGE SCALE GENOMIC DNA]</scope>
    <source>
        <strain evidence="2">NIES-2108</strain>
    </source>
</reference>
<comment type="caution">
    <text evidence="2">The sequence shown here is derived from an EMBL/GenBank/DDBJ whole genome shotgun (WGS) entry which is preliminary data.</text>
</comment>
<evidence type="ECO:0008006" key="4">
    <source>
        <dbReference type="Google" id="ProtNLM"/>
    </source>
</evidence>
<evidence type="ECO:0000313" key="2">
    <source>
        <dbReference type="EMBL" id="RCJ38475.1"/>
    </source>
</evidence>
<organism evidence="2 3">
    <name type="scientific">Nostoc punctiforme NIES-2108</name>
    <dbReference type="NCBI Taxonomy" id="1356359"/>
    <lineage>
        <taxon>Bacteria</taxon>
        <taxon>Bacillati</taxon>
        <taxon>Cyanobacteriota</taxon>
        <taxon>Cyanophyceae</taxon>
        <taxon>Nostocales</taxon>
        <taxon>Nostocaceae</taxon>
        <taxon>Nostoc</taxon>
    </lineage>
</organism>
<dbReference type="Gene3D" id="3.40.50.720">
    <property type="entry name" value="NAD(P)-binding Rossmann-like Domain"/>
    <property type="match status" value="1"/>
</dbReference>
<dbReference type="AlphaFoldDB" id="A0A367RPP8"/>
<dbReference type="EMBL" id="LXQE01000117">
    <property type="protein sequence ID" value="RCJ38475.1"/>
    <property type="molecule type" value="Genomic_DNA"/>
</dbReference>
<evidence type="ECO:0000313" key="3">
    <source>
        <dbReference type="Proteomes" id="UP000252085"/>
    </source>
</evidence>
<accession>A0A367RPP8</accession>
<dbReference type="Gene3D" id="3.30.360.10">
    <property type="entry name" value="Dihydrodipicolinate Reductase, domain 2"/>
    <property type="match status" value="1"/>
</dbReference>
<feature type="region of interest" description="Disordered" evidence="1">
    <location>
        <begin position="72"/>
        <end position="106"/>
    </location>
</feature>
<evidence type="ECO:0000256" key="1">
    <source>
        <dbReference type="SAM" id="MobiDB-lite"/>
    </source>
</evidence>
<name>A0A367RPP8_NOSPU</name>
<dbReference type="Proteomes" id="UP000252085">
    <property type="component" value="Unassembled WGS sequence"/>
</dbReference>
<protein>
    <recommendedName>
        <fullName evidence="4">Gfo/Idh/MocA-like oxidoreductase C-terminal domain-containing protein</fullName>
    </recommendedName>
</protein>
<proteinExistence type="predicted"/>
<sequence length="106" mass="11847">MISNCETQERTFEDRDQLAAEFTYFSDCILQDKDLEPSDTEGLIDVSIIQALYQSIETGQLVQIQTRDACGGKLRHQRSTSAQTIERPSNDEKPDLIHATAPSGQS</sequence>
<gene>
    <name evidence="2" type="ORF">A6769_08685</name>
</gene>